<organism evidence="1 2">
    <name type="scientific">Globodera rostochiensis</name>
    <name type="common">Golden nematode worm</name>
    <name type="synonym">Heterodera rostochiensis</name>
    <dbReference type="NCBI Taxonomy" id="31243"/>
    <lineage>
        <taxon>Eukaryota</taxon>
        <taxon>Metazoa</taxon>
        <taxon>Ecdysozoa</taxon>
        <taxon>Nematoda</taxon>
        <taxon>Chromadorea</taxon>
        <taxon>Rhabditida</taxon>
        <taxon>Tylenchina</taxon>
        <taxon>Tylenchomorpha</taxon>
        <taxon>Tylenchoidea</taxon>
        <taxon>Heteroderidae</taxon>
        <taxon>Heteroderinae</taxon>
        <taxon>Globodera</taxon>
    </lineage>
</organism>
<evidence type="ECO:0000313" key="1">
    <source>
        <dbReference type="Proteomes" id="UP000887572"/>
    </source>
</evidence>
<dbReference type="Proteomes" id="UP000887572">
    <property type="component" value="Unplaced"/>
</dbReference>
<proteinExistence type="predicted"/>
<name>A0A914GZI3_GLORO</name>
<keyword evidence="1" id="KW-1185">Reference proteome</keyword>
<accession>A0A914GZI3</accession>
<protein>
    <submittedName>
        <fullName evidence="2">Uncharacterized protein</fullName>
    </submittedName>
</protein>
<dbReference type="WBParaSite" id="Gr19_v10_g12635.t1">
    <property type="protein sequence ID" value="Gr19_v10_g12635.t1"/>
    <property type="gene ID" value="Gr19_v10_g12635"/>
</dbReference>
<evidence type="ECO:0000313" key="2">
    <source>
        <dbReference type="WBParaSite" id="Gr19_v10_g12635.t1"/>
    </source>
</evidence>
<sequence length="278" mass="31724">MGFSRVLITNLTIFLRSDNIKPPCEVFAFCGHFLLGLKVALISDRFDRLVDAHFKLKEWSLGQLAIWRAADGNGAEIVKIVGNGKVERRLSIPQKPLPGKVIGFERLGISYIDGSAIEFVQSLRPLFDSKDINLSIGTSVNEKRSWQIIRHRIWPLINENIWKFYLDSSTFNHLRQLSPTILSDCAKLREIQFNYVFPALPADESADASSGQALAKWLHTPRGDGLPKIEDFWLLVRCPIERDEDKWAAWEKKAAEWCWSHPRNRIHIDFNDGDIGDG</sequence>
<reference evidence="2" key="1">
    <citation type="submission" date="2022-11" db="UniProtKB">
        <authorList>
            <consortium name="WormBaseParasite"/>
        </authorList>
    </citation>
    <scope>IDENTIFICATION</scope>
</reference>
<dbReference type="AlphaFoldDB" id="A0A914GZI3"/>